<name>T1GUM2_MEGSC</name>
<reference evidence="4" key="2">
    <citation type="submission" date="2015-06" db="UniProtKB">
        <authorList>
            <consortium name="EnsemblMetazoa"/>
        </authorList>
    </citation>
    <scope>IDENTIFICATION</scope>
</reference>
<keyword evidence="5" id="KW-1185">Reference proteome</keyword>
<sequence length="608" mass="72097">MEKLQDEQKKQEEHVNKIKERLFQEKDNWFLTRSARSAKNDTITQFLQLCLFPRCTFTALDAIYCAKFVQTIHKLKTVNFSTILCYDRIFCDITFSVTSFTENEANRYGRFLCAMLETAMSWHNDQATFNRECTNYPGFVTKFRVSNQFSEANDHVGYENYRHVCHKWHFKITKALLSCLTSKDYMQIRNALIILMRILPHFPVLVNLAQVIERKTEKVREDEKNQRPDLFVLASSYIAQLKTRQITMIKESDFHQISEKTKESKTDDALMKIDSNGNSSNGNNIVIKTEPKEIKNEKKVIKSTAAAIIIPESEQIIEIKEEPTDIIKIERSKESRKEERARERERSERLEKSDRLERNERSDRNNDRAERERERDRELAEELAARKRKEEKKRDRSPHYNSKHSNADTGPQSPIYPNSPYYYRGGGIGNNDYEKESERERDRDLSSVSNSSNGSLRRSQEIMQYDKESKDAKWTPPVLRLKQQEEIPLESSSNSRKDRERSSKTKERNKEKANAADEDKDSRKERKLGRKRERLEENSSSDHKRRREVQNGDDREDREKYHLRSKSPRSERNERTHEKIRYENQSPPRSERERSRYNTKSQSRINYT</sequence>
<dbReference type="HOGENOM" id="CLU_031324_0_0_1"/>
<dbReference type="GO" id="GO:0006397">
    <property type="term" value="P:mRNA processing"/>
    <property type="evidence" value="ECO:0007669"/>
    <property type="project" value="InterPro"/>
</dbReference>
<evidence type="ECO:0000256" key="1">
    <source>
        <dbReference type="ARBA" id="ARBA00047033"/>
    </source>
</evidence>
<dbReference type="EMBL" id="CAQQ02394034">
    <property type="status" value="NOT_ANNOTATED_CDS"/>
    <property type="molecule type" value="Genomic_DNA"/>
</dbReference>
<dbReference type="GO" id="GO:0003729">
    <property type="term" value="F:mRNA binding"/>
    <property type="evidence" value="ECO:0007669"/>
    <property type="project" value="TreeGrafter"/>
</dbReference>
<dbReference type="STRING" id="36166.T1GUM2"/>
<dbReference type="GO" id="GO:0006406">
    <property type="term" value="P:mRNA export from nucleus"/>
    <property type="evidence" value="ECO:0007669"/>
    <property type="project" value="InterPro"/>
</dbReference>
<comment type="subunit">
    <text evidence="1">Component of the THO subcomplex, which is composed of THOC1, THOC2, THOC3, THOC5, THOC6 and THOC7. The THO subcomplex interacts with DDX39B to form the THO-DDX39B complex which multimerizes into a 28-subunit tetrameric assembly. Component of the transcription/export (TREX) complex at least composed of ALYREF/THOC4, DDX39B, SARNP/CIP29, CHTOP and the THO subcomplex; in the complex interacts with THOC1, THOC3, THOC5, THOC7 and DDX39B. TREX seems to have a dynamic structure involving ATP-dependent remodeling. Interacts with POLDIP3 and ZC3H11A.</text>
</comment>
<feature type="compositionally biased region" description="Low complexity" evidence="2">
    <location>
        <begin position="446"/>
        <end position="457"/>
    </location>
</feature>
<reference evidence="5" key="1">
    <citation type="submission" date="2013-02" db="EMBL/GenBank/DDBJ databases">
        <authorList>
            <person name="Hughes D."/>
        </authorList>
    </citation>
    <scope>NUCLEOTIDE SEQUENCE</scope>
    <source>
        <strain>Durham</strain>
        <strain evidence="5">NC isolate 2 -- Noor lab</strain>
    </source>
</reference>
<dbReference type="OMA" id="RNERTHE"/>
<dbReference type="PANTHER" id="PTHR21597">
    <property type="entry name" value="THO2 PROTEIN"/>
    <property type="match status" value="1"/>
</dbReference>
<feature type="domain" description="THO complex subunitTHOC2 C-terminal" evidence="3">
    <location>
        <begin position="2"/>
        <end position="241"/>
    </location>
</feature>
<feature type="compositionally biased region" description="Basic and acidic residues" evidence="2">
    <location>
        <begin position="333"/>
        <end position="385"/>
    </location>
</feature>
<feature type="compositionally biased region" description="Polar residues" evidence="2">
    <location>
        <begin position="399"/>
        <end position="416"/>
    </location>
</feature>
<evidence type="ECO:0000259" key="3">
    <source>
        <dbReference type="Pfam" id="PF11262"/>
    </source>
</evidence>
<dbReference type="AlphaFoldDB" id="T1GUM2"/>
<proteinExistence type="predicted"/>
<evidence type="ECO:0000313" key="4">
    <source>
        <dbReference type="EnsemblMetazoa" id="MESCA007439-PA"/>
    </source>
</evidence>
<feature type="compositionally biased region" description="Polar residues" evidence="2">
    <location>
        <begin position="598"/>
        <end position="608"/>
    </location>
</feature>
<protein>
    <recommendedName>
        <fullName evidence="3">THO complex subunitTHOC2 C-terminal domain-containing protein</fullName>
    </recommendedName>
</protein>
<feature type="compositionally biased region" description="Basic and acidic residues" evidence="2">
    <location>
        <begin position="432"/>
        <end position="445"/>
    </location>
</feature>
<organism evidence="4 5">
    <name type="scientific">Megaselia scalaris</name>
    <name type="common">Humpbacked fly</name>
    <name type="synonym">Phora scalaris</name>
    <dbReference type="NCBI Taxonomy" id="36166"/>
    <lineage>
        <taxon>Eukaryota</taxon>
        <taxon>Metazoa</taxon>
        <taxon>Ecdysozoa</taxon>
        <taxon>Arthropoda</taxon>
        <taxon>Hexapoda</taxon>
        <taxon>Insecta</taxon>
        <taxon>Pterygota</taxon>
        <taxon>Neoptera</taxon>
        <taxon>Endopterygota</taxon>
        <taxon>Diptera</taxon>
        <taxon>Brachycera</taxon>
        <taxon>Muscomorpha</taxon>
        <taxon>Platypezoidea</taxon>
        <taxon>Phoridae</taxon>
        <taxon>Megaseliini</taxon>
        <taxon>Megaselia</taxon>
    </lineage>
</organism>
<dbReference type="Pfam" id="PF11262">
    <property type="entry name" value="Tho2"/>
    <property type="match status" value="1"/>
</dbReference>
<feature type="compositionally biased region" description="Basic and acidic residues" evidence="2">
    <location>
        <begin position="495"/>
        <end position="524"/>
    </location>
</feature>
<accession>T1GUM2</accession>
<feature type="region of interest" description="Disordered" evidence="2">
    <location>
        <begin position="333"/>
        <end position="608"/>
    </location>
</feature>
<dbReference type="GO" id="GO:0000445">
    <property type="term" value="C:THO complex part of transcription export complex"/>
    <property type="evidence" value="ECO:0007669"/>
    <property type="project" value="TreeGrafter"/>
</dbReference>
<dbReference type="EnsemblMetazoa" id="MESCA007439-RA">
    <property type="protein sequence ID" value="MESCA007439-PA"/>
    <property type="gene ID" value="MESCA007439"/>
</dbReference>
<dbReference type="Proteomes" id="UP000015102">
    <property type="component" value="Unassembled WGS sequence"/>
</dbReference>
<evidence type="ECO:0000313" key="5">
    <source>
        <dbReference type="Proteomes" id="UP000015102"/>
    </source>
</evidence>
<feature type="compositionally biased region" description="Basic and acidic residues" evidence="2">
    <location>
        <begin position="458"/>
        <end position="473"/>
    </location>
</feature>
<dbReference type="InterPro" id="IPR021418">
    <property type="entry name" value="THO_THOC2_C"/>
</dbReference>
<feature type="compositionally biased region" description="Basic and acidic residues" evidence="2">
    <location>
        <begin position="533"/>
        <end position="582"/>
    </location>
</feature>
<dbReference type="PANTHER" id="PTHR21597:SF0">
    <property type="entry name" value="THO COMPLEX SUBUNIT 2"/>
    <property type="match status" value="1"/>
</dbReference>
<evidence type="ECO:0000256" key="2">
    <source>
        <dbReference type="SAM" id="MobiDB-lite"/>
    </source>
</evidence>
<dbReference type="InterPro" id="IPR040007">
    <property type="entry name" value="Tho2"/>
</dbReference>